<dbReference type="PIRSF" id="PIRSF000106">
    <property type="entry name" value="ME"/>
    <property type="match status" value="1"/>
</dbReference>
<evidence type="ECO:0000256" key="2">
    <source>
        <dbReference type="PIRSR" id="PIRSR000106-1"/>
    </source>
</evidence>
<evidence type="ECO:0000256" key="3">
    <source>
        <dbReference type="PIRSR" id="PIRSR000106-2"/>
    </source>
</evidence>
<dbReference type="InterPro" id="IPR012302">
    <property type="entry name" value="Malic_NAD-bd"/>
</dbReference>
<dbReference type="Proteomes" id="UP000215914">
    <property type="component" value="Chromosome 6"/>
</dbReference>
<dbReference type="EMBL" id="CM007895">
    <property type="protein sequence ID" value="OTG22290.1"/>
    <property type="molecule type" value="Genomic_DNA"/>
</dbReference>
<proteinExistence type="inferred from homology"/>
<dbReference type="FunFam" id="3.40.50.10380:FF:000005">
    <property type="entry name" value="Malic enzyme"/>
    <property type="match status" value="1"/>
</dbReference>
<dbReference type="InterPro" id="IPR012301">
    <property type="entry name" value="Malic_N_dom"/>
</dbReference>
<dbReference type="SMART" id="SM01274">
    <property type="entry name" value="malic"/>
    <property type="match status" value="1"/>
</dbReference>
<feature type="binding site" evidence="3">
    <location>
        <position position="507"/>
    </location>
    <ligand>
        <name>(S)-malate</name>
        <dbReference type="ChEBI" id="CHEBI:15589"/>
    </ligand>
</feature>
<feature type="active site" description="Proton acceptor" evidence="2">
    <location>
        <position position="207"/>
    </location>
</feature>
<dbReference type="PANTHER" id="PTHR23406:SF92">
    <property type="entry name" value="MALIC ENZYME"/>
    <property type="match status" value="1"/>
</dbReference>
<reference evidence="9" key="1">
    <citation type="journal article" date="2017" name="Nature">
        <title>The sunflower genome provides insights into oil metabolism, flowering and Asterid evolution.</title>
        <authorList>
            <person name="Badouin H."/>
            <person name="Gouzy J."/>
            <person name="Grassa C.J."/>
            <person name="Murat F."/>
            <person name="Staton S.E."/>
            <person name="Cottret L."/>
            <person name="Lelandais-Briere C."/>
            <person name="Owens G.L."/>
            <person name="Carrere S."/>
            <person name="Mayjonade B."/>
            <person name="Legrand L."/>
            <person name="Gill N."/>
            <person name="Kane N.C."/>
            <person name="Bowers J.E."/>
            <person name="Hubner S."/>
            <person name="Bellec A."/>
            <person name="Berard A."/>
            <person name="Berges H."/>
            <person name="Blanchet N."/>
            <person name="Boniface M.C."/>
            <person name="Brunel D."/>
            <person name="Catrice O."/>
            <person name="Chaidir N."/>
            <person name="Claudel C."/>
            <person name="Donnadieu C."/>
            <person name="Faraut T."/>
            <person name="Fievet G."/>
            <person name="Helmstetter N."/>
            <person name="King M."/>
            <person name="Knapp S.J."/>
            <person name="Lai Z."/>
            <person name="Le Paslier M.C."/>
            <person name="Lippi Y."/>
            <person name="Lorenzon L."/>
            <person name="Mandel J.R."/>
            <person name="Marage G."/>
            <person name="Marchand G."/>
            <person name="Marquand E."/>
            <person name="Bret-Mestries E."/>
            <person name="Morien E."/>
            <person name="Nambeesan S."/>
            <person name="Nguyen T."/>
            <person name="Pegot-Espagnet P."/>
            <person name="Pouilly N."/>
            <person name="Raftis F."/>
            <person name="Sallet E."/>
            <person name="Schiex T."/>
            <person name="Thomas J."/>
            <person name="Vandecasteele C."/>
            <person name="Vares D."/>
            <person name="Vear F."/>
            <person name="Vautrin S."/>
            <person name="Crespi M."/>
            <person name="Mangin B."/>
            <person name="Burke J.M."/>
            <person name="Salse J."/>
            <person name="Munos S."/>
            <person name="Vincourt P."/>
            <person name="Rieseberg L.H."/>
            <person name="Langlade N.B."/>
        </authorList>
    </citation>
    <scope>NUCLEOTIDE SEQUENCE [LARGE SCALE GENOMIC DNA]</scope>
    <source>
        <strain evidence="9">cv. SF193</strain>
    </source>
</reference>
<comment type="similarity">
    <text evidence="1">Belongs to the malic enzymes family.</text>
</comment>
<evidence type="ECO:0000259" key="7">
    <source>
        <dbReference type="SMART" id="SM01274"/>
    </source>
</evidence>
<feature type="binding site" evidence="4">
    <location>
        <position position="272"/>
    </location>
    <ligand>
        <name>a divalent metal cation</name>
        <dbReference type="ChEBI" id="CHEBI:60240"/>
    </ligand>
</feature>
<dbReference type="OMA" id="DPWINKD"/>
<gene>
    <name evidence="8" type="ORF">HannXRQ_Chr06g0169901</name>
</gene>
<sequence>MWRTVARSAAVAINVRRFCMAASSTCSIPRPCIVHKRGADILHDPWFNKQDTGFPLTERDRLGLRGLLPHRVISFEQQYERFMDSYRSLEKNTAGQPDNIVSLAKWRILNRLHDRNETLYYKVLIDNIKDFAPIIYTPTVGLVCQNYSGLFRRPRGMYFSAKDKGEMKSMIYNWPAPEVDMIVLTDGSRILGLGDLGVQGIGIPIGKLDMYVAAAGINPQRAAQYYHVMLFTSTDLGLRERRLEGEEYISIVDELMEALHARWPKAIIQFEDFQFKWAFETLQRYRKKYCMFNDDIQVSNYLSCSVFIPERIKCHFRPLRFDQFCDFRLKVCFSASGSKRFEILSFSSGSLTPSIFLSISGTAGVALAGLLGVVRAQGRPLSDFVNQKIVVVGAGSAGLGVLNMAYQAVSRMTGSTASPQFYLIDKDGLITKERSRVDPAAAPFAKPVGEVQSIGLREGSDLLEVVKKVKPHVLVGLSGVGGIFTEQVLKAMRDSDSPKPAIFAMSNPTDNAECTAADAFMHAGETLFFGSGSPFPNVDLGNGKVGYVNQANNMYLFPGCVFILCYLLLLICYILFNIIFLTRIGLGALLSGARIVSDGMLQAAAECIRSITAEVGAAVLRAAVIEQVAEGRGEVGPKELAHMSKEEAVEYVTRNMWYPVYSPLVHEK</sequence>
<dbReference type="InterPro" id="IPR001891">
    <property type="entry name" value="Malic_OxRdtase"/>
</dbReference>
<protein>
    <submittedName>
        <fullName evidence="8">Putative malic oxidoreductase</fullName>
    </submittedName>
</protein>
<dbReference type="SMART" id="SM00919">
    <property type="entry name" value="Malic_M"/>
    <property type="match status" value="1"/>
</dbReference>
<dbReference type="InterPro" id="IPR046346">
    <property type="entry name" value="Aminoacid_DH-like_N_sf"/>
</dbReference>
<dbReference type="GO" id="GO:0051287">
    <property type="term" value="F:NAD binding"/>
    <property type="evidence" value="ECO:0007669"/>
    <property type="project" value="InterPro"/>
</dbReference>
<dbReference type="Gene3D" id="3.40.50.720">
    <property type="entry name" value="NAD(P)-binding Rossmann-like Domain"/>
    <property type="match status" value="1"/>
</dbReference>
<organism evidence="8 9">
    <name type="scientific">Helianthus annuus</name>
    <name type="common">Common sunflower</name>
    <dbReference type="NCBI Taxonomy" id="4232"/>
    <lineage>
        <taxon>Eukaryota</taxon>
        <taxon>Viridiplantae</taxon>
        <taxon>Streptophyta</taxon>
        <taxon>Embryophyta</taxon>
        <taxon>Tracheophyta</taxon>
        <taxon>Spermatophyta</taxon>
        <taxon>Magnoliopsida</taxon>
        <taxon>eudicotyledons</taxon>
        <taxon>Gunneridae</taxon>
        <taxon>Pentapetalae</taxon>
        <taxon>asterids</taxon>
        <taxon>campanulids</taxon>
        <taxon>Asterales</taxon>
        <taxon>Asteraceae</taxon>
        <taxon>Asteroideae</taxon>
        <taxon>Heliantheae alliance</taxon>
        <taxon>Heliantheae</taxon>
        <taxon>Helianthus</taxon>
    </lineage>
</organism>
<feature type="binding site" evidence="4">
    <location>
        <position position="295"/>
    </location>
    <ligand>
        <name>a divalent metal cation</name>
        <dbReference type="ChEBI" id="CHEBI:60240"/>
    </ligand>
</feature>
<dbReference type="SUPFAM" id="SSF53223">
    <property type="entry name" value="Aminoacid dehydrogenase-like, N-terminal domain"/>
    <property type="match status" value="1"/>
</dbReference>
<accession>A0A251UG07</accession>
<feature type="domain" description="Malic enzyme NAD-binding" evidence="6">
    <location>
        <begin position="359"/>
        <end position="624"/>
    </location>
</feature>
<keyword evidence="5" id="KW-0812">Transmembrane</keyword>
<feature type="domain" description="Malic enzyme N-terminal" evidence="7">
    <location>
        <begin position="113"/>
        <end position="286"/>
    </location>
</feature>
<feature type="binding site" evidence="3">
    <location>
        <position position="552"/>
    </location>
    <ligand>
        <name>(S)-malate</name>
        <dbReference type="ChEBI" id="CHEBI:15589"/>
    </ligand>
</feature>
<evidence type="ECO:0000256" key="5">
    <source>
        <dbReference type="SAM" id="Phobius"/>
    </source>
</evidence>
<dbReference type="SUPFAM" id="SSF51735">
    <property type="entry name" value="NAD(P)-binding Rossmann-fold domains"/>
    <property type="match status" value="1"/>
</dbReference>
<evidence type="ECO:0000256" key="1">
    <source>
        <dbReference type="ARBA" id="ARBA00008785"/>
    </source>
</evidence>
<dbReference type="GO" id="GO:0006108">
    <property type="term" value="P:malate metabolic process"/>
    <property type="evidence" value="ECO:0000318"/>
    <property type="project" value="GO_Central"/>
</dbReference>
<dbReference type="PRINTS" id="PR00072">
    <property type="entry name" value="MALOXRDTASE"/>
</dbReference>
<dbReference type="Gene3D" id="3.40.50.10380">
    <property type="entry name" value="Malic enzyme, N-terminal domain"/>
    <property type="match status" value="1"/>
</dbReference>
<dbReference type="AlphaFoldDB" id="A0A251UG07"/>
<name>A0A251UG07_HELAN</name>
<feature type="transmembrane region" description="Helical" evidence="5">
    <location>
        <begin position="555"/>
        <end position="576"/>
    </location>
</feature>
<keyword evidence="4" id="KW-0479">Metal-binding</keyword>
<dbReference type="PANTHER" id="PTHR23406">
    <property type="entry name" value="MALIC ENZYME-RELATED"/>
    <property type="match status" value="1"/>
</dbReference>
<keyword evidence="9" id="KW-1185">Reference proteome</keyword>
<dbReference type="GO" id="GO:0046872">
    <property type="term" value="F:metal ion binding"/>
    <property type="evidence" value="ECO:0007669"/>
    <property type="project" value="UniProtKB-KW"/>
</dbReference>
<evidence type="ECO:0000313" key="8">
    <source>
        <dbReference type="EMBL" id="OTG22290.1"/>
    </source>
</evidence>
<feature type="active site" description="Proton donor" evidence="2">
    <location>
        <position position="136"/>
    </location>
</feature>
<feature type="binding site" evidence="3">
    <location>
        <position position="189"/>
    </location>
    <ligand>
        <name>(S)-malate</name>
        <dbReference type="ChEBI" id="CHEBI:15589"/>
    </ligand>
</feature>
<feature type="binding site" evidence="4">
    <location>
        <position position="271"/>
    </location>
    <ligand>
        <name>a divalent metal cation</name>
        <dbReference type="ChEBI" id="CHEBI:60240"/>
    </ligand>
</feature>
<feature type="transmembrane region" description="Helical" evidence="5">
    <location>
        <begin position="355"/>
        <end position="377"/>
    </location>
</feature>
<dbReference type="GO" id="GO:0004471">
    <property type="term" value="F:malate dehydrogenase (decarboxylating) (NAD+) activity"/>
    <property type="evidence" value="ECO:0000318"/>
    <property type="project" value="GO_Central"/>
</dbReference>
<dbReference type="Pfam" id="PF03949">
    <property type="entry name" value="Malic_M"/>
    <property type="match status" value="1"/>
</dbReference>
<dbReference type="InterPro" id="IPR037062">
    <property type="entry name" value="Malic_N_dom_sf"/>
</dbReference>
<dbReference type="InterPro" id="IPR036291">
    <property type="entry name" value="NAD(P)-bd_dom_sf"/>
</dbReference>
<dbReference type="STRING" id="4232.A0A251UG07"/>
<evidence type="ECO:0000256" key="4">
    <source>
        <dbReference type="PIRSR" id="PIRSR000106-3"/>
    </source>
</evidence>
<evidence type="ECO:0000259" key="6">
    <source>
        <dbReference type="SMART" id="SM00919"/>
    </source>
</evidence>
<dbReference type="Pfam" id="PF00390">
    <property type="entry name" value="malic"/>
    <property type="match status" value="1"/>
</dbReference>
<comment type="cofactor">
    <cofactor evidence="4">
        <name>Mg(2+)</name>
        <dbReference type="ChEBI" id="CHEBI:18420"/>
    </cofactor>
    <cofactor evidence="4">
        <name>Mn(2+)</name>
        <dbReference type="ChEBI" id="CHEBI:29035"/>
    </cofactor>
    <text evidence="4">Divalent metal cations. Prefers magnesium or manganese.</text>
</comment>
<keyword evidence="5" id="KW-1133">Transmembrane helix</keyword>
<evidence type="ECO:0000313" key="9">
    <source>
        <dbReference type="Proteomes" id="UP000215914"/>
    </source>
</evidence>
<dbReference type="InParanoid" id="A0A251UG07"/>
<keyword evidence="5" id="KW-0472">Membrane</keyword>